<proteinExistence type="predicted"/>
<dbReference type="STRING" id="1346330.M472_12345"/>
<evidence type="ECO:0000313" key="3">
    <source>
        <dbReference type="Proteomes" id="UP000016584"/>
    </source>
</evidence>
<dbReference type="RefSeq" id="WP_021069894.1">
    <property type="nucleotide sequence ID" value="NZ_ATDL01000014.1"/>
</dbReference>
<comment type="caution">
    <text evidence="2">The sequence shown here is derived from an EMBL/GenBank/DDBJ whole genome shotgun (WGS) entry which is preliminary data.</text>
</comment>
<sequence length="142" mass="16139">MPQNKTVYTDQSITLFIDTITDHQKVADTNRLIQMMQEITGEQAKMFGSSIIGFGLYHYRYASGHEGQAPLLGFSPRKAAFSLYVYTGSEEHVHLLEGLGKFTMGKACIYIKKLADIDEQKLSVMMQTTLGFIEEKYERIRS</sequence>
<organism evidence="2 3">
    <name type="scientific">Sphingobacterium paucimobilis HER1398</name>
    <dbReference type="NCBI Taxonomy" id="1346330"/>
    <lineage>
        <taxon>Bacteria</taxon>
        <taxon>Pseudomonadati</taxon>
        <taxon>Bacteroidota</taxon>
        <taxon>Sphingobacteriia</taxon>
        <taxon>Sphingobacteriales</taxon>
        <taxon>Sphingobacteriaceae</taxon>
        <taxon>Sphingobacterium</taxon>
    </lineage>
</organism>
<dbReference type="eggNOG" id="ENOG5032S5R">
    <property type="taxonomic scope" value="Bacteria"/>
</dbReference>
<accession>U2HCV8</accession>
<dbReference type="PATRIC" id="fig|1346330.5.peg.1717"/>
<reference evidence="2 3" key="1">
    <citation type="journal article" date="2013" name="Genome Announc.">
        <title>The Draft Genome Sequence of Sphingomonas paucimobilis Strain HER1398 (Proteobacteria), Host to the Giant PAU Phage, Indicates That It Is a Member of the Genus Sphingobacterium (Bacteroidetes).</title>
        <authorList>
            <person name="White R.A.III."/>
            <person name="Suttle C.A."/>
        </authorList>
    </citation>
    <scope>NUCLEOTIDE SEQUENCE [LARGE SCALE GENOMIC DNA]</scope>
    <source>
        <strain evidence="2 3">HER1398</strain>
    </source>
</reference>
<dbReference type="EMBL" id="ATDL01000014">
    <property type="protein sequence ID" value="ERJ59561.1"/>
    <property type="molecule type" value="Genomic_DNA"/>
</dbReference>
<evidence type="ECO:0000259" key="1">
    <source>
        <dbReference type="Pfam" id="PF08818"/>
    </source>
</evidence>
<dbReference type="OrthoDB" id="5951444at2"/>
<keyword evidence="3" id="KW-1185">Reference proteome</keyword>
<dbReference type="Proteomes" id="UP000016584">
    <property type="component" value="Unassembled WGS sequence"/>
</dbReference>
<protein>
    <recommendedName>
        <fullName evidence="1">YdhG-like domain-containing protein</fullName>
    </recommendedName>
</protein>
<feature type="domain" description="YdhG-like" evidence="1">
    <location>
        <begin position="30"/>
        <end position="127"/>
    </location>
</feature>
<evidence type="ECO:0000313" key="2">
    <source>
        <dbReference type="EMBL" id="ERJ59561.1"/>
    </source>
</evidence>
<name>U2HCV8_9SPHI</name>
<gene>
    <name evidence="2" type="ORF">M472_12345</name>
</gene>
<dbReference type="InterPro" id="IPR014922">
    <property type="entry name" value="YdhG-like"/>
</dbReference>
<dbReference type="AlphaFoldDB" id="U2HCV8"/>
<dbReference type="Pfam" id="PF08818">
    <property type="entry name" value="DUF1801"/>
    <property type="match status" value="1"/>
</dbReference>